<feature type="compositionally biased region" description="Low complexity" evidence="1">
    <location>
        <begin position="70"/>
        <end position="79"/>
    </location>
</feature>
<dbReference type="Proteomes" id="UP000198716">
    <property type="component" value="Unassembled WGS sequence"/>
</dbReference>
<keyword evidence="2" id="KW-0472">Membrane</keyword>
<proteinExistence type="predicted"/>
<name>A0A1I1VC10_9ACTN</name>
<gene>
    <name evidence="3" type="ORF">SAMN04487819_103249</name>
</gene>
<evidence type="ECO:0000313" key="3">
    <source>
        <dbReference type="EMBL" id="SFD80419.1"/>
    </source>
</evidence>
<evidence type="ECO:0000256" key="1">
    <source>
        <dbReference type="SAM" id="MobiDB-lite"/>
    </source>
</evidence>
<evidence type="ECO:0000256" key="2">
    <source>
        <dbReference type="SAM" id="Phobius"/>
    </source>
</evidence>
<keyword evidence="2" id="KW-1133">Transmembrane helix</keyword>
<accession>A0A1I1VC10</accession>
<dbReference type="EMBL" id="FOMZ01000003">
    <property type="protein sequence ID" value="SFD80419.1"/>
    <property type="molecule type" value="Genomic_DNA"/>
</dbReference>
<sequence>MTGEEKALLGALGVVAAIVPLVLGLAAGWPAWLWLPLALALAAAPQPLGRRISRQREEQRIREEMRQQQEQRQQQQPEQTPSTHPSHQVEGLWVPTQHPEYRLLLSATVHWIPAPGAAGPSPERQQAIAVDAVYRRACAVTAETGALDHGITTHRLRDALGTMRQDPAGHLGAWAQDVSLTLRDTDEQRLRALGDIAKDEEIRQRRRDGERGFREYLTNDALKDTANAVVWWLAQEDVSRQRLEEAVGLVDTLSQLSALAHSPEEAARHGAAPAQWVPATGFFASDTAVNGTGFARQAFASDGETAPPEISGIDERQDPASIRVLFAKHMIEASHHEDDEQRPLFARRLADVLDAHEMSREAAEIRAEYAGGGGEPENSEQNTTVITGDELERHRSQRGQ</sequence>
<feature type="region of interest" description="Disordered" evidence="1">
    <location>
        <begin position="363"/>
        <end position="400"/>
    </location>
</feature>
<keyword evidence="4" id="KW-1185">Reference proteome</keyword>
<dbReference type="RefSeq" id="WP_092924803.1">
    <property type="nucleotide sequence ID" value="NZ_FOMZ01000003.1"/>
</dbReference>
<feature type="region of interest" description="Disordered" evidence="1">
    <location>
        <begin position="57"/>
        <end position="89"/>
    </location>
</feature>
<feature type="compositionally biased region" description="Basic and acidic residues" evidence="1">
    <location>
        <begin position="57"/>
        <end position="69"/>
    </location>
</feature>
<protein>
    <submittedName>
        <fullName evidence="3">Uncharacterized protein</fullName>
    </submittedName>
</protein>
<reference evidence="4" key="1">
    <citation type="submission" date="2016-10" db="EMBL/GenBank/DDBJ databases">
        <authorList>
            <person name="Varghese N."/>
            <person name="Submissions S."/>
        </authorList>
    </citation>
    <scope>NUCLEOTIDE SEQUENCE [LARGE SCALE GENOMIC DNA]</scope>
    <source>
        <strain evidence="4">DSM 45004</strain>
    </source>
</reference>
<evidence type="ECO:0000313" key="4">
    <source>
        <dbReference type="Proteomes" id="UP000198716"/>
    </source>
</evidence>
<organism evidence="3 4">
    <name type="scientific">Actinopolyspora alba</name>
    <dbReference type="NCBI Taxonomy" id="673379"/>
    <lineage>
        <taxon>Bacteria</taxon>
        <taxon>Bacillati</taxon>
        <taxon>Actinomycetota</taxon>
        <taxon>Actinomycetes</taxon>
        <taxon>Actinopolysporales</taxon>
        <taxon>Actinopolysporaceae</taxon>
        <taxon>Actinopolyspora</taxon>
        <taxon>Actinopolyspora alba group</taxon>
    </lineage>
</organism>
<feature type="transmembrane region" description="Helical" evidence="2">
    <location>
        <begin position="7"/>
        <end position="25"/>
    </location>
</feature>
<keyword evidence="2" id="KW-0812">Transmembrane</keyword>
<dbReference type="AlphaFoldDB" id="A0A1I1VC10"/>